<gene>
    <name evidence="2" type="ORF">PROFUN_08862</name>
</gene>
<protein>
    <submittedName>
        <fullName evidence="2">Uncharacterized protein</fullName>
    </submittedName>
</protein>
<keyword evidence="1" id="KW-0472">Membrane</keyword>
<keyword evidence="1" id="KW-0812">Transmembrane</keyword>
<sequence length="268" mass="29347">MHHSIQEDVALLGTKERVSKIASRVTNAFLLVVIIGLLTTTLVLSRSADSLKEAPPTLKVKLEVNTSYFMPQVNAPYMSGARFALSPYTNNTICTYFLKNSGATRGLAPISLVTARCGLIGVYGYFSLGYDYTKGNAAILPYGAEDYRFFVNATSLTQQNQPDLNIGKHDVCSVGLVNNNVTCSWNVTTYNNNTMWAFSTMSLANRQQWIVWPTTGTPACLPSSDQRSLNLSPNLNGFPPCNGLWSLSNVTWKAPPTAFDLQKDPGQD</sequence>
<proteinExistence type="predicted"/>
<evidence type="ECO:0000313" key="3">
    <source>
        <dbReference type="Proteomes" id="UP000241769"/>
    </source>
</evidence>
<name>A0A2P6NIZ2_9EUKA</name>
<dbReference type="EMBL" id="MDYQ01000073">
    <property type="protein sequence ID" value="PRP83925.1"/>
    <property type="molecule type" value="Genomic_DNA"/>
</dbReference>
<accession>A0A2P6NIZ2</accession>
<organism evidence="2 3">
    <name type="scientific">Planoprotostelium fungivorum</name>
    <dbReference type="NCBI Taxonomy" id="1890364"/>
    <lineage>
        <taxon>Eukaryota</taxon>
        <taxon>Amoebozoa</taxon>
        <taxon>Evosea</taxon>
        <taxon>Variosea</taxon>
        <taxon>Cavosteliida</taxon>
        <taxon>Cavosteliaceae</taxon>
        <taxon>Planoprotostelium</taxon>
    </lineage>
</organism>
<reference evidence="2 3" key="1">
    <citation type="journal article" date="2018" name="Genome Biol. Evol.">
        <title>Multiple Roots of Fruiting Body Formation in Amoebozoa.</title>
        <authorList>
            <person name="Hillmann F."/>
            <person name="Forbes G."/>
            <person name="Novohradska S."/>
            <person name="Ferling I."/>
            <person name="Riege K."/>
            <person name="Groth M."/>
            <person name="Westermann M."/>
            <person name="Marz M."/>
            <person name="Spaller T."/>
            <person name="Winckler T."/>
            <person name="Schaap P."/>
            <person name="Glockner G."/>
        </authorList>
    </citation>
    <scope>NUCLEOTIDE SEQUENCE [LARGE SCALE GENOMIC DNA]</scope>
    <source>
        <strain evidence="2 3">Jena</strain>
    </source>
</reference>
<feature type="transmembrane region" description="Helical" evidence="1">
    <location>
        <begin position="25"/>
        <end position="44"/>
    </location>
</feature>
<keyword evidence="3" id="KW-1185">Reference proteome</keyword>
<keyword evidence="1" id="KW-1133">Transmembrane helix</keyword>
<dbReference type="Proteomes" id="UP000241769">
    <property type="component" value="Unassembled WGS sequence"/>
</dbReference>
<evidence type="ECO:0000313" key="2">
    <source>
        <dbReference type="EMBL" id="PRP83925.1"/>
    </source>
</evidence>
<dbReference type="AlphaFoldDB" id="A0A2P6NIZ2"/>
<dbReference type="InParanoid" id="A0A2P6NIZ2"/>
<evidence type="ECO:0000256" key="1">
    <source>
        <dbReference type="SAM" id="Phobius"/>
    </source>
</evidence>
<comment type="caution">
    <text evidence="2">The sequence shown here is derived from an EMBL/GenBank/DDBJ whole genome shotgun (WGS) entry which is preliminary data.</text>
</comment>